<dbReference type="GO" id="GO:0016798">
    <property type="term" value="F:hydrolase activity, acting on glycosyl bonds"/>
    <property type="evidence" value="ECO:0007669"/>
    <property type="project" value="InterPro"/>
</dbReference>
<dbReference type="SUPFAM" id="SSF49785">
    <property type="entry name" value="Galactose-binding domain-like"/>
    <property type="match status" value="1"/>
</dbReference>
<dbReference type="EMBL" id="ARZA01000205">
    <property type="protein sequence ID" value="EOD00100.1"/>
    <property type="molecule type" value="Genomic_DNA"/>
</dbReference>
<evidence type="ECO:0000259" key="8">
    <source>
        <dbReference type="Pfam" id="PF04932"/>
    </source>
</evidence>
<feature type="domain" description="O-antigen ligase-related" evidence="8">
    <location>
        <begin position="466"/>
        <end position="536"/>
    </location>
</feature>
<dbReference type="Pfam" id="PF02018">
    <property type="entry name" value="CBM_4_9"/>
    <property type="match status" value="1"/>
</dbReference>
<protein>
    <recommendedName>
        <fullName evidence="11">O-antigen polymerase</fullName>
    </recommendedName>
</protein>
<feature type="transmembrane region" description="Helical" evidence="6">
    <location>
        <begin position="74"/>
        <end position="91"/>
    </location>
</feature>
<dbReference type="eggNOG" id="COG3063">
    <property type="taxonomic scope" value="Bacteria"/>
</dbReference>
<dbReference type="Gene3D" id="1.25.40.10">
    <property type="entry name" value="Tetratricopeptide repeat domain"/>
    <property type="match status" value="1"/>
</dbReference>
<name>R1CCT2_9FIRM</name>
<keyword evidence="5 6" id="KW-0472">Membrane</keyword>
<dbReference type="Gene3D" id="2.60.120.260">
    <property type="entry name" value="Galactose-binding domain-like"/>
    <property type="match status" value="1"/>
</dbReference>
<evidence type="ECO:0000259" key="7">
    <source>
        <dbReference type="Pfam" id="PF02018"/>
    </source>
</evidence>
<keyword evidence="3" id="KW-0378">Hydrolase</keyword>
<evidence type="ECO:0000256" key="5">
    <source>
        <dbReference type="ARBA" id="ARBA00023136"/>
    </source>
</evidence>
<sequence>MPTKTLSSQQKTKSTIETLVFIGLCILLFYPPFFRGLYFEKELLPTHIFSFTLALIWIISKYKDKEYNLIKSPIDLLAIGVVFMYFISVFYGVNTRLAISEFLKYANYFVIFLLVRDLVNNDNRQKILLSIILFAGVIVSVIGIGSAIGTWSYKGAYVGNRINSTFQYPNTLASYLGALYIIALGYILTEENKLYKSLYGISAGVFLFTFILTYSRGMWLILPFMLLAYIIVVLNKRKLEAIIYTVLTIIASVPFSFMFSNNIEGKDYKLWFIFIIGGILSGALTYIVSLGTNTFRKVDIKKFIISLAILVIVLIGAFVFIFNSTTSLTLENNTGEDKWTVIFRNIENIEPNKEYELDLKYNAINKNEKPFSGRIRIYSVDTEGEIQSIKTIKISEVNKDNISIPFETIDTTHGLRIYFGNYYSGTSITHNEAILKDKETNEIINNIPLKYKYIPESIVSRFESISLKERSAEGRLTFYQDAFKIIKEHLLFGTGGGGWETLYQTYQSYGYNSTQAHNYFLQMWIEVGLIGLILFLGIVLFLTYYMYKSYKEINGTKHKIMINTIYIATVSILLHAFMDFDLSLSALTFVLWALFGILVKDIKLNNLNKRKNNSSIAFKFSYILVLVILIIISSSLKIGNVYALKALKAHKENNVEKVIEYFEKASAFDPYKIEYKNDLANYYKVKFKLTKDKESIIKAKELMDDVVKLSRYSSRFKALSASFYMSIGDIEKGLELVDKSVKIQPMQTRNYVQKCDAYLSAFYYYASQKKGMNNANEIIQRAYKVKKQINEVNQKALKPLKYNEDLLYKIGFIQFNYENLINKEYKIPNGYTLDFAYYFDLDINDDGNIDKLGTWSSKGGNVSYDVIEENNNNSFIRITNDGESYGIAYPYGLNMDPVTEYKIYFKARGTTKENTFRFYVFDNKAKKKNQGSLSNIKLNNDWKIYSLDITTDSDIKPGTQYLRFQHNGNDEGYIDIEEVLVFKKIQ</sequence>
<dbReference type="SUPFAM" id="SSF48452">
    <property type="entry name" value="TPR-like"/>
    <property type="match status" value="1"/>
</dbReference>
<dbReference type="RefSeq" id="WP_006314703.1">
    <property type="nucleotide sequence ID" value="NZ_ARZA01000205.1"/>
</dbReference>
<feature type="transmembrane region" description="Helical" evidence="6">
    <location>
        <begin position="194"/>
        <end position="212"/>
    </location>
</feature>
<feature type="transmembrane region" description="Helical" evidence="6">
    <location>
        <begin position="97"/>
        <end position="115"/>
    </location>
</feature>
<feature type="transmembrane region" description="Helical" evidence="6">
    <location>
        <begin position="582"/>
        <end position="599"/>
    </location>
</feature>
<comment type="caution">
    <text evidence="9">The sequence shown here is derived from an EMBL/GenBank/DDBJ whole genome shotgun (WGS) entry which is preliminary data.</text>
</comment>
<evidence type="ECO:0000256" key="4">
    <source>
        <dbReference type="ARBA" id="ARBA00022989"/>
    </source>
</evidence>
<feature type="transmembrane region" description="Helical" evidence="6">
    <location>
        <begin position="20"/>
        <end position="38"/>
    </location>
</feature>
<dbReference type="InterPro" id="IPR003305">
    <property type="entry name" value="CenC_carb-bd"/>
</dbReference>
<feature type="transmembrane region" description="Helical" evidence="6">
    <location>
        <begin position="620"/>
        <end position="644"/>
    </location>
</feature>
<dbReference type="InterPro" id="IPR051533">
    <property type="entry name" value="WaaL-like"/>
</dbReference>
<feature type="transmembrane region" description="Helical" evidence="6">
    <location>
        <begin position="559"/>
        <end position="576"/>
    </location>
</feature>
<dbReference type="PANTHER" id="PTHR37422">
    <property type="entry name" value="TEICHURONIC ACID BIOSYNTHESIS PROTEIN TUAE"/>
    <property type="match status" value="1"/>
</dbReference>
<feature type="transmembrane region" description="Helical" evidence="6">
    <location>
        <begin position="271"/>
        <end position="291"/>
    </location>
</feature>
<dbReference type="Pfam" id="PF04932">
    <property type="entry name" value="Wzy_C"/>
    <property type="match status" value="1"/>
</dbReference>
<evidence type="ECO:0000313" key="9">
    <source>
        <dbReference type="EMBL" id="EOD00100.1"/>
    </source>
</evidence>
<organism evidence="9 10">
    <name type="scientific">Caldisalinibacter kiritimatiensis</name>
    <dbReference type="NCBI Taxonomy" id="1304284"/>
    <lineage>
        <taxon>Bacteria</taxon>
        <taxon>Bacillati</taxon>
        <taxon>Bacillota</taxon>
        <taxon>Tissierellia</taxon>
        <taxon>Tissierellales</taxon>
        <taxon>Thermohalobacteraceae</taxon>
        <taxon>Caldisalinibacter</taxon>
    </lineage>
</organism>
<feature type="transmembrane region" description="Helical" evidence="6">
    <location>
        <begin position="127"/>
        <end position="148"/>
    </location>
</feature>
<evidence type="ECO:0000256" key="3">
    <source>
        <dbReference type="ARBA" id="ARBA00022801"/>
    </source>
</evidence>
<dbReference type="eggNOG" id="COG3307">
    <property type="taxonomic scope" value="Bacteria"/>
</dbReference>
<dbReference type="GO" id="GO:0016020">
    <property type="term" value="C:membrane"/>
    <property type="evidence" value="ECO:0007669"/>
    <property type="project" value="UniProtKB-SubCell"/>
</dbReference>
<evidence type="ECO:0008006" key="11">
    <source>
        <dbReference type="Google" id="ProtNLM"/>
    </source>
</evidence>
<feature type="transmembrane region" description="Helical" evidence="6">
    <location>
        <begin position="523"/>
        <end position="547"/>
    </location>
</feature>
<dbReference type="InterPro" id="IPR011990">
    <property type="entry name" value="TPR-like_helical_dom_sf"/>
</dbReference>
<feature type="transmembrane region" description="Helical" evidence="6">
    <location>
        <begin position="303"/>
        <end position="322"/>
    </location>
</feature>
<dbReference type="OrthoDB" id="1808577at2"/>
<dbReference type="Proteomes" id="UP000013378">
    <property type="component" value="Unassembled WGS sequence"/>
</dbReference>
<proteinExistence type="predicted"/>
<reference evidence="9 10" key="1">
    <citation type="journal article" date="2015" name="Geomicrobiol. J.">
        <title>Caldisalinibacter kiritimatiensis gen. nov., sp. nov., a moderately thermohalophilic thiosulfate-reducing bacterium from a hypersaline microbial mat.</title>
        <authorList>
            <person name="Ben Hania W."/>
            <person name="Joseph M."/>
            <person name="Fiebig A."/>
            <person name="Bunk B."/>
            <person name="Klenk H.-P."/>
            <person name="Fardeau M.-L."/>
            <person name="Spring S."/>
        </authorList>
    </citation>
    <scope>NUCLEOTIDE SEQUENCE [LARGE SCALE GENOMIC DNA]</scope>
    <source>
        <strain evidence="9 10">L21-TH-D2</strain>
    </source>
</reference>
<feature type="transmembrane region" description="Helical" evidence="6">
    <location>
        <begin position="218"/>
        <end position="234"/>
    </location>
</feature>
<dbReference type="InterPro" id="IPR007016">
    <property type="entry name" value="O-antigen_ligase-rel_domated"/>
</dbReference>
<comment type="subcellular location">
    <subcellularLocation>
        <location evidence="1">Membrane</location>
        <topology evidence="1">Multi-pass membrane protein</topology>
    </subcellularLocation>
</comment>
<keyword evidence="2 6" id="KW-0812">Transmembrane</keyword>
<keyword evidence="4 6" id="KW-1133">Transmembrane helix</keyword>
<feature type="transmembrane region" description="Helical" evidence="6">
    <location>
        <begin position="44"/>
        <end position="62"/>
    </location>
</feature>
<evidence type="ECO:0000313" key="10">
    <source>
        <dbReference type="Proteomes" id="UP000013378"/>
    </source>
</evidence>
<feature type="transmembrane region" description="Helical" evidence="6">
    <location>
        <begin position="241"/>
        <end position="259"/>
    </location>
</feature>
<feature type="domain" description="CBM-cenC" evidence="7">
    <location>
        <begin position="851"/>
        <end position="958"/>
    </location>
</feature>
<gene>
    <name evidence="9" type="ORF">L21TH_1866</name>
</gene>
<feature type="transmembrane region" description="Helical" evidence="6">
    <location>
        <begin position="168"/>
        <end position="187"/>
    </location>
</feature>
<evidence type="ECO:0000256" key="2">
    <source>
        <dbReference type="ARBA" id="ARBA00022692"/>
    </source>
</evidence>
<evidence type="ECO:0000256" key="6">
    <source>
        <dbReference type="SAM" id="Phobius"/>
    </source>
</evidence>
<dbReference type="InterPro" id="IPR008979">
    <property type="entry name" value="Galactose-bd-like_sf"/>
</dbReference>
<accession>R1CCT2</accession>
<dbReference type="STRING" id="1304284.L21TH_1866"/>
<dbReference type="PANTHER" id="PTHR37422:SF17">
    <property type="entry name" value="O-ANTIGEN LIGASE"/>
    <property type="match status" value="1"/>
</dbReference>
<keyword evidence="10" id="KW-1185">Reference proteome</keyword>
<evidence type="ECO:0000256" key="1">
    <source>
        <dbReference type="ARBA" id="ARBA00004141"/>
    </source>
</evidence>
<dbReference type="AlphaFoldDB" id="R1CCT2"/>